<feature type="domain" description="G" evidence="1">
    <location>
        <begin position="44"/>
        <end position="143"/>
    </location>
</feature>
<name>A0A6M4WQ55_9ACTN</name>
<organism evidence="2 3">
    <name type="scientific">Streptomyces asoensis</name>
    <dbReference type="NCBI Taxonomy" id="249586"/>
    <lineage>
        <taxon>Bacteria</taxon>
        <taxon>Bacillati</taxon>
        <taxon>Actinomycetota</taxon>
        <taxon>Actinomycetes</taxon>
        <taxon>Kitasatosporales</taxon>
        <taxon>Streptomycetaceae</taxon>
        <taxon>Streptomyces</taxon>
    </lineage>
</organism>
<reference evidence="2" key="1">
    <citation type="submission" date="2020-03" db="EMBL/GenBank/DDBJ databases">
        <title>Molecular networking-based the target discovery of potent antiproliferative macrolactams: 5/6/7/16 polycyclic ansamycins and glycosylated trienomycin from Streptomyces cacaoi subsp. asoensis.</title>
        <authorList>
            <person name="Liu L.-L."/>
        </authorList>
    </citation>
    <scope>NUCLEOTIDE SEQUENCE [LARGE SCALE GENOMIC DNA]</scope>
    <source>
        <strain evidence="2">H2S5</strain>
    </source>
</reference>
<dbReference type="EMBL" id="CP049838">
    <property type="protein sequence ID" value="QJT02032.1"/>
    <property type="molecule type" value="Genomic_DNA"/>
</dbReference>
<dbReference type="InterPro" id="IPR006073">
    <property type="entry name" value="GTP-bd"/>
</dbReference>
<dbReference type="Pfam" id="PF01926">
    <property type="entry name" value="MMR_HSR1"/>
    <property type="match status" value="1"/>
</dbReference>
<gene>
    <name evidence="2" type="ORF">G9272_18350</name>
</gene>
<dbReference type="CDD" id="cd00882">
    <property type="entry name" value="Ras_like_GTPase"/>
    <property type="match status" value="1"/>
</dbReference>
<accession>A0A6M4WQ55</accession>
<dbReference type="Proteomes" id="UP000502665">
    <property type="component" value="Chromosome"/>
</dbReference>
<protein>
    <submittedName>
        <fullName evidence="2">GTPase domain-containing protein</fullName>
    </submittedName>
</protein>
<dbReference type="Gene3D" id="3.40.50.300">
    <property type="entry name" value="P-loop containing nucleotide triphosphate hydrolases"/>
    <property type="match status" value="1"/>
</dbReference>
<evidence type="ECO:0000259" key="1">
    <source>
        <dbReference type="Pfam" id="PF01926"/>
    </source>
</evidence>
<sequence>MPVEPWSVATLAVRAGMTAYSERQQIASTWHRIITKIMHRQSSIAITGVGGVGKTVLSDYLSGEGLSIHYSTPGRSVNQERKELYSSKRLTALTIVPGQVSPQKDKSLDELFDGRRRVDGVIHVVSNGFITLREQDARELAQEHNDLERFREFQRNKEVEEFKELISYVKSSHRKGKGPSWLLLAVNKVDLYYEDTSLKGAYRHYAAPGGQFFACLDQLGASLGRTDFEWDALPVCASLSDFIWEEEGVQSMLLPDQRNKLLLGLLKAIDDRISAS</sequence>
<dbReference type="SUPFAM" id="SSF52540">
    <property type="entry name" value="P-loop containing nucleoside triphosphate hydrolases"/>
    <property type="match status" value="1"/>
</dbReference>
<dbReference type="AlphaFoldDB" id="A0A6M4WQ55"/>
<evidence type="ECO:0000313" key="2">
    <source>
        <dbReference type="EMBL" id="QJT02032.1"/>
    </source>
</evidence>
<dbReference type="RefSeq" id="WP_171397575.1">
    <property type="nucleotide sequence ID" value="NZ_CP049838.1"/>
</dbReference>
<evidence type="ECO:0000313" key="3">
    <source>
        <dbReference type="Proteomes" id="UP000502665"/>
    </source>
</evidence>
<dbReference type="GO" id="GO:0005525">
    <property type="term" value="F:GTP binding"/>
    <property type="evidence" value="ECO:0007669"/>
    <property type="project" value="InterPro"/>
</dbReference>
<dbReference type="InterPro" id="IPR027417">
    <property type="entry name" value="P-loop_NTPase"/>
</dbReference>
<keyword evidence="3" id="KW-1185">Reference proteome</keyword>
<proteinExistence type="predicted"/>